<name>A0A9J6DZE0_RHIMP</name>
<reference evidence="2" key="2">
    <citation type="submission" date="2021-09" db="EMBL/GenBank/DDBJ databases">
        <authorList>
            <person name="Jia N."/>
            <person name="Wang J."/>
            <person name="Shi W."/>
            <person name="Du L."/>
            <person name="Sun Y."/>
            <person name="Zhan W."/>
            <person name="Jiang J."/>
            <person name="Wang Q."/>
            <person name="Zhang B."/>
            <person name="Ji P."/>
            <person name="Sakyi L.B."/>
            <person name="Cui X."/>
            <person name="Yuan T."/>
            <person name="Jiang B."/>
            <person name="Yang W."/>
            <person name="Lam T.T.-Y."/>
            <person name="Chang Q."/>
            <person name="Ding S."/>
            <person name="Wang X."/>
            <person name="Zhu J."/>
            <person name="Ruan X."/>
            <person name="Zhao L."/>
            <person name="Wei J."/>
            <person name="Que T."/>
            <person name="Du C."/>
            <person name="Cheng J."/>
            <person name="Dai P."/>
            <person name="Han X."/>
            <person name="Huang E."/>
            <person name="Gao Y."/>
            <person name="Liu J."/>
            <person name="Shao H."/>
            <person name="Ye R."/>
            <person name="Li L."/>
            <person name="Wei W."/>
            <person name="Wang X."/>
            <person name="Wang C."/>
            <person name="Huo Q."/>
            <person name="Li W."/>
            <person name="Guo W."/>
            <person name="Chen H."/>
            <person name="Chen S."/>
            <person name="Zhou L."/>
            <person name="Zhou L."/>
            <person name="Ni X."/>
            <person name="Tian J."/>
            <person name="Zhou Y."/>
            <person name="Sheng Y."/>
            <person name="Liu T."/>
            <person name="Pan Y."/>
            <person name="Xia L."/>
            <person name="Li J."/>
            <person name="Zhao F."/>
            <person name="Cao W."/>
        </authorList>
    </citation>
    <scope>NUCLEOTIDE SEQUENCE</scope>
    <source>
        <strain evidence="2">Rmic-2018</strain>
        <tissue evidence="2">Larvae</tissue>
    </source>
</reference>
<reference evidence="2" key="1">
    <citation type="journal article" date="2020" name="Cell">
        <title>Large-Scale Comparative Analyses of Tick Genomes Elucidate Their Genetic Diversity and Vector Capacities.</title>
        <authorList>
            <consortium name="Tick Genome and Microbiome Consortium (TIGMIC)"/>
            <person name="Jia N."/>
            <person name="Wang J."/>
            <person name="Shi W."/>
            <person name="Du L."/>
            <person name="Sun Y."/>
            <person name="Zhan W."/>
            <person name="Jiang J.F."/>
            <person name="Wang Q."/>
            <person name="Zhang B."/>
            <person name="Ji P."/>
            <person name="Bell-Sakyi L."/>
            <person name="Cui X.M."/>
            <person name="Yuan T.T."/>
            <person name="Jiang B.G."/>
            <person name="Yang W.F."/>
            <person name="Lam T.T."/>
            <person name="Chang Q.C."/>
            <person name="Ding S.J."/>
            <person name="Wang X.J."/>
            <person name="Zhu J.G."/>
            <person name="Ruan X.D."/>
            <person name="Zhao L."/>
            <person name="Wei J.T."/>
            <person name="Ye R.Z."/>
            <person name="Que T.C."/>
            <person name="Du C.H."/>
            <person name="Zhou Y.H."/>
            <person name="Cheng J.X."/>
            <person name="Dai P.F."/>
            <person name="Guo W.B."/>
            <person name="Han X.H."/>
            <person name="Huang E.J."/>
            <person name="Li L.F."/>
            <person name="Wei W."/>
            <person name="Gao Y.C."/>
            <person name="Liu J.Z."/>
            <person name="Shao H.Z."/>
            <person name="Wang X."/>
            <person name="Wang C.C."/>
            <person name="Yang T.C."/>
            <person name="Huo Q.B."/>
            <person name="Li W."/>
            <person name="Chen H.Y."/>
            <person name="Chen S.E."/>
            <person name="Zhou L.G."/>
            <person name="Ni X.B."/>
            <person name="Tian J.H."/>
            <person name="Sheng Y."/>
            <person name="Liu T."/>
            <person name="Pan Y.S."/>
            <person name="Xia L.Y."/>
            <person name="Li J."/>
            <person name="Zhao F."/>
            <person name="Cao W.C."/>
        </authorList>
    </citation>
    <scope>NUCLEOTIDE SEQUENCE</scope>
    <source>
        <strain evidence="2">Rmic-2018</strain>
    </source>
</reference>
<comment type="caution">
    <text evidence="2">The sequence shown here is derived from an EMBL/GenBank/DDBJ whole genome shotgun (WGS) entry which is preliminary data.</text>
</comment>
<proteinExistence type="predicted"/>
<feature type="region of interest" description="Disordered" evidence="1">
    <location>
        <begin position="1"/>
        <end position="51"/>
    </location>
</feature>
<feature type="compositionally biased region" description="Basic and acidic residues" evidence="1">
    <location>
        <begin position="18"/>
        <end position="30"/>
    </location>
</feature>
<dbReference type="EMBL" id="JABSTU010000006">
    <property type="protein sequence ID" value="KAH8027639.1"/>
    <property type="molecule type" value="Genomic_DNA"/>
</dbReference>
<organism evidence="2 3">
    <name type="scientific">Rhipicephalus microplus</name>
    <name type="common">Cattle tick</name>
    <name type="synonym">Boophilus microplus</name>
    <dbReference type="NCBI Taxonomy" id="6941"/>
    <lineage>
        <taxon>Eukaryota</taxon>
        <taxon>Metazoa</taxon>
        <taxon>Ecdysozoa</taxon>
        <taxon>Arthropoda</taxon>
        <taxon>Chelicerata</taxon>
        <taxon>Arachnida</taxon>
        <taxon>Acari</taxon>
        <taxon>Parasitiformes</taxon>
        <taxon>Ixodida</taxon>
        <taxon>Ixodoidea</taxon>
        <taxon>Ixodidae</taxon>
        <taxon>Rhipicephalinae</taxon>
        <taxon>Rhipicephalus</taxon>
        <taxon>Boophilus</taxon>
    </lineage>
</organism>
<evidence type="ECO:0000313" key="2">
    <source>
        <dbReference type="EMBL" id="KAH8027639.1"/>
    </source>
</evidence>
<sequence length="104" mass="11384">MGCGAAKAAQNAEPTAPAEKERGPPPERQPRAVAFDVPLGDTPPAAPPERFQKRAVECPTVTAEALRQKLAKAEQRRQEVLEERIRNSKMFSEKAMPMVTSDES</sequence>
<accession>A0A9J6DZE0</accession>
<gene>
    <name evidence="2" type="ORF">HPB51_007189</name>
</gene>
<protein>
    <submittedName>
        <fullName evidence="2">Uncharacterized protein</fullName>
    </submittedName>
</protein>
<keyword evidence="3" id="KW-1185">Reference proteome</keyword>
<dbReference type="AlphaFoldDB" id="A0A9J6DZE0"/>
<evidence type="ECO:0000256" key="1">
    <source>
        <dbReference type="SAM" id="MobiDB-lite"/>
    </source>
</evidence>
<evidence type="ECO:0000313" key="3">
    <source>
        <dbReference type="Proteomes" id="UP000821866"/>
    </source>
</evidence>
<dbReference type="Proteomes" id="UP000821866">
    <property type="component" value="Chromosome 4"/>
</dbReference>